<dbReference type="PROSITE" id="PS51502">
    <property type="entry name" value="S_R_A_B_BARREL"/>
    <property type="match status" value="2"/>
</dbReference>
<evidence type="ECO:0000313" key="4">
    <source>
        <dbReference type="Proteomes" id="UP000230069"/>
    </source>
</evidence>
<dbReference type="Pfam" id="PF07876">
    <property type="entry name" value="Dabb"/>
    <property type="match status" value="2"/>
</dbReference>
<dbReference type="STRING" id="218851.A0A2G5CFV0"/>
<dbReference type="SMART" id="SM00886">
    <property type="entry name" value="Dabb"/>
    <property type="match status" value="2"/>
</dbReference>
<dbReference type="InterPro" id="IPR011008">
    <property type="entry name" value="Dimeric_a/b-barrel"/>
</dbReference>
<organism evidence="3 4">
    <name type="scientific">Aquilegia coerulea</name>
    <name type="common">Rocky mountain columbine</name>
    <dbReference type="NCBI Taxonomy" id="218851"/>
    <lineage>
        <taxon>Eukaryota</taxon>
        <taxon>Viridiplantae</taxon>
        <taxon>Streptophyta</taxon>
        <taxon>Embryophyta</taxon>
        <taxon>Tracheophyta</taxon>
        <taxon>Spermatophyta</taxon>
        <taxon>Magnoliopsida</taxon>
        <taxon>Ranunculales</taxon>
        <taxon>Ranunculaceae</taxon>
        <taxon>Thalictroideae</taxon>
        <taxon>Aquilegia</taxon>
    </lineage>
</organism>
<proteinExistence type="predicted"/>
<dbReference type="PANTHER" id="PTHR33178">
    <property type="match status" value="1"/>
</dbReference>
<evidence type="ECO:0000313" key="3">
    <source>
        <dbReference type="EMBL" id="PIA30154.1"/>
    </source>
</evidence>
<dbReference type="AlphaFoldDB" id="A0A2G5CFV0"/>
<evidence type="ECO:0000259" key="2">
    <source>
        <dbReference type="PROSITE" id="PS51502"/>
    </source>
</evidence>
<sequence>MSQIIEHIVLIKVKDNSSPSKINSMVEGFNSLISIDNVLHLSSGPTYKTKSTSSSFNFTHMVHGRYKSKEDLENYLGHQEHSRVVNETMELYEDVMLVDWVADLNGPLVVPSGAVIRLSLFKLKEGLGEIEKQEVLKEIGGAKEHFGSIKQFTLGENFAPAKTNGFSIASLAIVPGLSELEALDLNEEVVKEQKKELKDLLESVIVVDYLVPPAEKTA</sequence>
<reference evidence="3 4" key="1">
    <citation type="submission" date="2017-09" db="EMBL/GenBank/DDBJ databases">
        <title>WGS assembly of Aquilegia coerulea Goldsmith.</title>
        <authorList>
            <person name="Hodges S."/>
            <person name="Kramer E."/>
            <person name="Nordborg M."/>
            <person name="Tomkins J."/>
            <person name="Borevitz J."/>
            <person name="Derieg N."/>
            <person name="Yan J."/>
            <person name="Mihaltcheva S."/>
            <person name="Hayes R.D."/>
            <person name="Rokhsar D."/>
        </authorList>
    </citation>
    <scope>NUCLEOTIDE SEQUENCE [LARGE SCALE GENOMIC DNA]</scope>
    <source>
        <strain evidence="4">cv. Goldsmith</strain>
    </source>
</reference>
<dbReference type="Proteomes" id="UP000230069">
    <property type="component" value="Unassembled WGS sequence"/>
</dbReference>
<dbReference type="Gene3D" id="3.30.70.100">
    <property type="match status" value="2"/>
</dbReference>
<dbReference type="InterPro" id="IPR013097">
    <property type="entry name" value="Dabb"/>
</dbReference>
<keyword evidence="4" id="KW-1185">Reference proteome</keyword>
<dbReference type="InParanoid" id="A0A2G5CFV0"/>
<dbReference type="InterPro" id="IPR044662">
    <property type="entry name" value="HS1/DABB1-like"/>
</dbReference>
<feature type="domain" description="Stress-response A/B barrel" evidence="2">
    <location>
        <begin position="5"/>
        <end position="100"/>
    </location>
</feature>
<comment type="subunit">
    <text evidence="1">Homodimer.</text>
</comment>
<name>A0A2G5CFV0_AQUCA</name>
<dbReference type="PANTHER" id="PTHR33178:SF3">
    <property type="entry name" value="STRESS-RESPONSE A_B BARREL DOMAIN-CONTAINING PROTEIN UP3"/>
    <property type="match status" value="1"/>
</dbReference>
<dbReference type="OrthoDB" id="42919at2759"/>
<accession>A0A2G5CFV0</accession>
<feature type="domain" description="Stress-response A/B barrel" evidence="2">
    <location>
        <begin position="115"/>
        <end position="209"/>
    </location>
</feature>
<dbReference type="FunCoup" id="A0A2G5CFV0">
    <property type="interactions" value="1184"/>
</dbReference>
<dbReference type="EMBL" id="KZ305074">
    <property type="protein sequence ID" value="PIA30154.1"/>
    <property type="molecule type" value="Genomic_DNA"/>
</dbReference>
<evidence type="ECO:0000256" key="1">
    <source>
        <dbReference type="ARBA" id="ARBA00011738"/>
    </source>
</evidence>
<dbReference type="SUPFAM" id="SSF54909">
    <property type="entry name" value="Dimeric alpha+beta barrel"/>
    <property type="match status" value="2"/>
</dbReference>
<protein>
    <recommendedName>
        <fullName evidence="2">Stress-response A/B barrel domain-containing protein</fullName>
    </recommendedName>
</protein>
<gene>
    <name evidence="3" type="ORF">AQUCO_05700094v1</name>
</gene>